<keyword evidence="1" id="KW-0732">Signal</keyword>
<dbReference type="EnsemblMetazoa" id="XM_022793526">
    <property type="protein sequence ID" value="XP_022649261"/>
    <property type="gene ID" value="LOC111245319"/>
</dbReference>
<dbReference type="KEGG" id="vde:111245319"/>
<protein>
    <submittedName>
        <fullName evidence="2">Uncharacterized protein</fullName>
    </submittedName>
</protein>
<keyword evidence="3" id="KW-1185">Reference proteome</keyword>
<evidence type="ECO:0000256" key="1">
    <source>
        <dbReference type="SAM" id="SignalP"/>
    </source>
</evidence>
<dbReference type="GeneID" id="111245319"/>
<evidence type="ECO:0000313" key="3">
    <source>
        <dbReference type="Proteomes" id="UP000594260"/>
    </source>
</evidence>
<organism evidence="2 3">
    <name type="scientific">Varroa destructor</name>
    <name type="common">Honeybee mite</name>
    <dbReference type="NCBI Taxonomy" id="109461"/>
    <lineage>
        <taxon>Eukaryota</taxon>
        <taxon>Metazoa</taxon>
        <taxon>Ecdysozoa</taxon>
        <taxon>Arthropoda</taxon>
        <taxon>Chelicerata</taxon>
        <taxon>Arachnida</taxon>
        <taxon>Acari</taxon>
        <taxon>Parasitiformes</taxon>
        <taxon>Mesostigmata</taxon>
        <taxon>Gamasina</taxon>
        <taxon>Dermanyssoidea</taxon>
        <taxon>Varroidae</taxon>
        <taxon>Varroa</taxon>
    </lineage>
</organism>
<feature type="signal peptide" evidence="1">
    <location>
        <begin position="1"/>
        <end position="26"/>
    </location>
</feature>
<dbReference type="AlphaFoldDB" id="A0A7M7JF58"/>
<dbReference type="InParanoid" id="A0A7M7JF58"/>
<dbReference type="Proteomes" id="UP000594260">
    <property type="component" value="Unplaced"/>
</dbReference>
<name>A0A7M7JF58_VARDE</name>
<evidence type="ECO:0000313" key="2">
    <source>
        <dbReference type="EnsemblMetazoa" id="XP_022649261"/>
    </source>
</evidence>
<proteinExistence type="predicted"/>
<dbReference type="RefSeq" id="XP_022649261.1">
    <property type="nucleotide sequence ID" value="XM_022793526.1"/>
</dbReference>
<accession>A0A7M7JF58</accession>
<reference evidence="2" key="1">
    <citation type="submission" date="2021-01" db="UniProtKB">
        <authorList>
            <consortium name="EnsemblMetazoa"/>
        </authorList>
    </citation>
    <scope>IDENTIFICATION</scope>
</reference>
<sequence length="162" mass="17506">MWTLWRTVLLAAACALMILQSLGAQAVRFDDLATQRRSEDQRESSAQISSDVLPISATAINRAKNLLQLLASESNVTPWRSTSWGFSLPPSPAVMARLVSTSEDGLRMMARRSGRFLRGVKASGDDVTSGDIIDVGGDTKVAIGSKGCFFKVCSFGTHNLQK</sequence>
<dbReference type="OrthoDB" id="10452909at2759"/>
<feature type="chain" id="PRO_5029802070" evidence="1">
    <location>
        <begin position="27"/>
        <end position="162"/>
    </location>
</feature>